<gene>
    <name evidence="2" type="ORF">RradSPS_1113</name>
</gene>
<protein>
    <submittedName>
        <fullName evidence="2">Uncharacterized protein</fullName>
    </submittedName>
</protein>
<organism evidence="2 3">
    <name type="scientific">Rubrobacter radiotolerans</name>
    <name type="common">Arthrobacter radiotolerans</name>
    <dbReference type="NCBI Taxonomy" id="42256"/>
    <lineage>
        <taxon>Bacteria</taxon>
        <taxon>Bacillati</taxon>
        <taxon>Actinomycetota</taxon>
        <taxon>Rubrobacteria</taxon>
        <taxon>Rubrobacterales</taxon>
        <taxon>Rubrobacteraceae</taxon>
        <taxon>Rubrobacter</taxon>
    </lineage>
</organism>
<proteinExistence type="predicted"/>
<reference evidence="2 3" key="1">
    <citation type="submission" date="2014-03" db="EMBL/GenBank/DDBJ databases">
        <title>Complete genome sequence of the Radio-Resistant Rubrobacter radiotolerans RSPS-4.</title>
        <authorList>
            <person name="Egas C.C."/>
            <person name="Barroso C.C."/>
            <person name="Froufe H.J.C."/>
            <person name="Pacheco J.J."/>
            <person name="Albuquerque L.L."/>
            <person name="da Costa M.M.S."/>
        </authorList>
    </citation>
    <scope>NUCLEOTIDE SEQUENCE [LARGE SCALE GENOMIC DNA]</scope>
    <source>
        <strain evidence="2 3">RSPS-4</strain>
    </source>
</reference>
<dbReference type="AlphaFoldDB" id="A0A023X2F0"/>
<dbReference type="KEGG" id="rrd:RradSPS_1113"/>
<evidence type="ECO:0000313" key="2">
    <source>
        <dbReference type="EMBL" id="AHY46396.1"/>
    </source>
</evidence>
<sequence>MRTVAEVFLRVLRRNASERPASESGPPVSEKRRKLLKRLNTLDTGPHVRDEEEKRSRATSIEIEKERLKSRGAESG</sequence>
<dbReference type="HOGENOM" id="CLU_2652219_0_0_11"/>
<evidence type="ECO:0000256" key="1">
    <source>
        <dbReference type="SAM" id="MobiDB-lite"/>
    </source>
</evidence>
<accession>A0A023X2F0</accession>
<name>A0A023X2F0_RUBRA</name>
<feature type="compositionally biased region" description="Basic and acidic residues" evidence="1">
    <location>
        <begin position="46"/>
        <end position="76"/>
    </location>
</feature>
<evidence type="ECO:0000313" key="3">
    <source>
        <dbReference type="Proteomes" id="UP000025229"/>
    </source>
</evidence>
<keyword evidence="3" id="KW-1185">Reference proteome</keyword>
<dbReference type="EMBL" id="CP007514">
    <property type="protein sequence ID" value="AHY46396.1"/>
    <property type="molecule type" value="Genomic_DNA"/>
</dbReference>
<feature type="region of interest" description="Disordered" evidence="1">
    <location>
        <begin position="14"/>
        <end position="76"/>
    </location>
</feature>
<dbReference type="Proteomes" id="UP000025229">
    <property type="component" value="Chromosome"/>
</dbReference>